<evidence type="ECO:0000256" key="6">
    <source>
        <dbReference type="SAM" id="Phobius"/>
    </source>
</evidence>
<feature type="transmembrane region" description="Helical" evidence="6">
    <location>
        <begin position="84"/>
        <end position="114"/>
    </location>
</feature>
<name>I0AHB0_IGNAJ</name>
<evidence type="ECO:0000256" key="1">
    <source>
        <dbReference type="ARBA" id="ARBA00004141"/>
    </source>
</evidence>
<feature type="transmembrane region" description="Helical" evidence="6">
    <location>
        <begin position="43"/>
        <end position="64"/>
    </location>
</feature>
<dbReference type="InterPro" id="IPR037272">
    <property type="entry name" value="SNS_sf"/>
</dbReference>
<comment type="subcellular location">
    <subcellularLocation>
        <location evidence="1">Membrane</location>
        <topology evidence="1">Multi-pass membrane protein</topology>
    </subcellularLocation>
</comment>
<feature type="transmembrane region" description="Helical" evidence="6">
    <location>
        <begin position="465"/>
        <end position="485"/>
    </location>
</feature>
<evidence type="ECO:0000313" key="8">
    <source>
        <dbReference type="Proteomes" id="UP000007394"/>
    </source>
</evidence>
<dbReference type="RefSeq" id="WP_014559525.1">
    <property type="nucleotide sequence ID" value="NC_017464.1"/>
</dbReference>
<feature type="transmembrane region" description="Helical" evidence="6">
    <location>
        <begin position="381"/>
        <end position="403"/>
    </location>
</feature>
<dbReference type="KEGG" id="ial:IALB_0655"/>
<protein>
    <submittedName>
        <fullName evidence="7">SNF family Na+-dependent transporter</fullName>
    </submittedName>
</protein>
<keyword evidence="5 6" id="KW-0472">Membrane</keyword>
<organism evidence="7 8">
    <name type="scientific">Ignavibacterium album (strain DSM 19864 / JCM 16511 / NBRC 101810 / Mat9-16)</name>
    <dbReference type="NCBI Taxonomy" id="945713"/>
    <lineage>
        <taxon>Bacteria</taxon>
        <taxon>Pseudomonadati</taxon>
        <taxon>Ignavibacteriota</taxon>
        <taxon>Ignavibacteria</taxon>
        <taxon>Ignavibacteriales</taxon>
        <taxon>Ignavibacteriaceae</taxon>
        <taxon>Ignavibacterium</taxon>
    </lineage>
</organism>
<feature type="transmembrane region" description="Helical" evidence="6">
    <location>
        <begin position="169"/>
        <end position="192"/>
    </location>
</feature>
<accession>I0AHB0</accession>
<dbReference type="EMBL" id="CP003418">
    <property type="protein sequence ID" value="AFH48367.1"/>
    <property type="molecule type" value="Genomic_DNA"/>
</dbReference>
<dbReference type="PRINTS" id="PR00176">
    <property type="entry name" value="NANEUSMPORT"/>
</dbReference>
<feature type="transmembrane region" description="Helical" evidence="6">
    <location>
        <begin position="212"/>
        <end position="236"/>
    </location>
</feature>
<feature type="transmembrane region" description="Helical" evidence="6">
    <location>
        <begin position="311"/>
        <end position="334"/>
    </location>
</feature>
<keyword evidence="8" id="KW-1185">Reference proteome</keyword>
<reference evidence="7 8" key="1">
    <citation type="journal article" date="2012" name="Front. Microbiol.">
        <title>Complete genome of Ignavibacterium album, a metabolically versatile, flagellated, facultative anaerobe from the phylum Chlorobi.</title>
        <authorList>
            <person name="Liu Z."/>
            <person name="Frigaard N.-U."/>
            <person name="Vogl K."/>
            <person name="Iino T."/>
            <person name="Ohkuma M."/>
            <person name="Overmann J."/>
            <person name="Bryant D.A."/>
        </authorList>
    </citation>
    <scope>NUCLEOTIDE SEQUENCE [LARGE SCALE GENOMIC DNA]</scope>
    <source>
        <strain evidence="8">DSM 19864 / JCM 16511 / NBRC 101810 / Mat9-16</strain>
    </source>
</reference>
<evidence type="ECO:0000313" key="7">
    <source>
        <dbReference type="EMBL" id="AFH48367.1"/>
    </source>
</evidence>
<feature type="transmembrane region" description="Helical" evidence="6">
    <location>
        <begin position="354"/>
        <end position="375"/>
    </location>
</feature>
<sequence>MKQQEFFSTRWALIISVLGIAVGTGNIWRFSRVVAQNGGGSFLIPWVIFLLLWSVPLIISEFAIGKYARLGPIGAIGKIAGRKFSWMGAFIVMVATAIMFYYSVVTGWCLRYFISAASGNLMNVENHLEYWNQFASGYLPLIFHLIAIGVVSFVVFRGITNGIEKFSKVLVPTLLIILLGLFVRAITLPGAIEGIKYFFTPDLNVILDYKVWLNALTQNAWDTGAGWGLIMTYAIYMRHKEDISLNASLIAFGNNSISLIAGITIFSTVFALGSIDTQSNALQQISQSGPANTGLTFIYLPKLFGQLSQSILINSVFASAFFLALFFAALTSLISMVELATRTLIDFGVGRRKAIIFVSVIAFLFGLPSAINMKFLINQDWVWGVGLLLSGAFISFAIIRFGVNRFRNEVVNGIGSDVKIGKWYNVLIKYLVPVQVIALVSWWLASSVSWDPEWWNPFHIENAGTVLFQWLIVLIVFIIFNKYMYQKTVENIK</sequence>
<keyword evidence="2" id="KW-0813">Transport</keyword>
<evidence type="ECO:0000256" key="2">
    <source>
        <dbReference type="ARBA" id="ARBA00022448"/>
    </source>
</evidence>
<dbReference type="OrthoDB" id="9762833at2"/>
<dbReference type="STRING" id="945713.IALB_0655"/>
<dbReference type="PROSITE" id="PS50267">
    <property type="entry name" value="NA_NEUROTRAN_SYMP_3"/>
    <property type="match status" value="1"/>
</dbReference>
<feature type="transmembrane region" description="Helical" evidence="6">
    <location>
        <begin position="423"/>
        <end position="445"/>
    </location>
</feature>
<proteinExistence type="predicted"/>
<dbReference type="HOGENOM" id="CLU_006855_3_3_10"/>
<dbReference type="Proteomes" id="UP000007394">
    <property type="component" value="Chromosome"/>
</dbReference>
<dbReference type="AlphaFoldDB" id="I0AHB0"/>
<evidence type="ECO:0000256" key="4">
    <source>
        <dbReference type="ARBA" id="ARBA00022989"/>
    </source>
</evidence>
<dbReference type="PANTHER" id="PTHR42948:SF1">
    <property type="entry name" value="TRANSPORTER"/>
    <property type="match status" value="1"/>
</dbReference>
<evidence type="ECO:0000256" key="5">
    <source>
        <dbReference type="ARBA" id="ARBA00023136"/>
    </source>
</evidence>
<dbReference type="eggNOG" id="COG0733">
    <property type="taxonomic scope" value="Bacteria"/>
</dbReference>
<gene>
    <name evidence="7" type="ordered locus">IALB_0655</name>
</gene>
<feature type="transmembrane region" description="Helical" evidence="6">
    <location>
        <begin position="12"/>
        <end position="31"/>
    </location>
</feature>
<dbReference type="InterPro" id="IPR000175">
    <property type="entry name" value="Na/ntran_symport"/>
</dbReference>
<keyword evidence="3 6" id="KW-0812">Transmembrane</keyword>
<dbReference type="SUPFAM" id="SSF161070">
    <property type="entry name" value="SNF-like"/>
    <property type="match status" value="1"/>
</dbReference>
<feature type="transmembrane region" description="Helical" evidence="6">
    <location>
        <begin position="257"/>
        <end position="275"/>
    </location>
</feature>
<dbReference type="Pfam" id="PF00209">
    <property type="entry name" value="SNF"/>
    <property type="match status" value="2"/>
</dbReference>
<evidence type="ECO:0000256" key="3">
    <source>
        <dbReference type="ARBA" id="ARBA00022692"/>
    </source>
</evidence>
<dbReference type="PANTHER" id="PTHR42948">
    <property type="entry name" value="TRANSPORTER"/>
    <property type="match status" value="1"/>
</dbReference>
<dbReference type="NCBIfam" id="NF037979">
    <property type="entry name" value="Na_transp"/>
    <property type="match status" value="1"/>
</dbReference>
<keyword evidence="4 6" id="KW-1133">Transmembrane helix</keyword>
<feature type="transmembrane region" description="Helical" evidence="6">
    <location>
        <begin position="134"/>
        <end position="157"/>
    </location>
</feature>
<dbReference type="GO" id="GO:0016020">
    <property type="term" value="C:membrane"/>
    <property type="evidence" value="ECO:0007669"/>
    <property type="project" value="UniProtKB-SubCell"/>
</dbReference>